<evidence type="ECO:0000313" key="3">
    <source>
        <dbReference type="Proteomes" id="UP000533269"/>
    </source>
</evidence>
<reference evidence="2 3" key="1">
    <citation type="submission" date="2020-08" db="EMBL/GenBank/DDBJ databases">
        <title>The Agave Microbiome: Exploring the role of microbial communities in plant adaptations to desert environments.</title>
        <authorList>
            <person name="Partida-Martinez L.P."/>
        </authorList>
    </citation>
    <scope>NUCLEOTIDE SEQUENCE [LARGE SCALE GENOMIC DNA]</scope>
    <source>
        <strain evidence="2 3">AS2.23</strain>
    </source>
</reference>
<dbReference type="Pfam" id="PF00144">
    <property type="entry name" value="Beta-lactamase"/>
    <property type="match status" value="1"/>
</dbReference>
<dbReference type="RefSeq" id="WP_183390650.1">
    <property type="nucleotide sequence ID" value="NZ_JACHVY010000001.1"/>
</dbReference>
<dbReference type="PANTHER" id="PTHR46825">
    <property type="entry name" value="D-ALANYL-D-ALANINE-CARBOXYPEPTIDASE/ENDOPEPTIDASE AMPH"/>
    <property type="match status" value="1"/>
</dbReference>
<dbReference type="EMBL" id="JACHVY010000001">
    <property type="protein sequence ID" value="MBB2900367.1"/>
    <property type="molecule type" value="Genomic_DNA"/>
</dbReference>
<evidence type="ECO:0000313" key="2">
    <source>
        <dbReference type="EMBL" id="MBB2900367.1"/>
    </source>
</evidence>
<dbReference type="Gene3D" id="3.40.710.10">
    <property type="entry name" value="DD-peptidase/beta-lactamase superfamily"/>
    <property type="match status" value="1"/>
</dbReference>
<dbReference type="Proteomes" id="UP000533269">
    <property type="component" value="Unassembled WGS sequence"/>
</dbReference>
<dbReference type="InterPro" id="IPR050491">
    <property type="entry name" value="AmpC-like"/>
</dbReference>
<name>A0A7W4TK24_KINRA</name>
<evidence type="ECO:0000259" key="1">
    <source>
        <dbReference type="Pfam" id="PF00144"/>
    </source>
</evidence>
<proteinExistence type="predicted"/>
<comment type="caution">
    <text evidence="2">The sequence shown here is derived from an EMBL/GenBank/DDBJ whole genome shotgun (WGS) entry which is preliminary data.</text>
</comment>
<feature type="domain" description="Beta-lactamase-related" evidence="1">
    <location>
        <begin position="18"/>
        <end position="328"/>
    </location>
</feature>
<dbReference type="InterPro" id="IPR001466">
    <property type="entry name" value="Beta-lactam-related"/>
</dbReference>
<dbReference type="InterPro" id="IPR012338">
    <property type="entry name" value="Beta-lactam/transpept-like"/>
</dbReference>
<dbReference type="PANTHER" id="PTHR46825:SF7">
    <property type="entry name" value="D-ALANYL-D-ALANINE CARBOXYPEPTIDASE"/>
    <property type="match status" value="1"/>
</dbReference>
<dbReference type="SUPFAM" id="SSF56601">
    <property type="entry name" value="beta-lactamase/transpeptidase-like"/>
    <property type="match status" value="1"/>
</dbReference>
<accession>A0A7W4TK24</accession>
<gene>
    <name evidence="2" type="ORF">FHR75_001155</name>
</gene>
<sequence>MELDGDLADRVRRTAEAQARRHRGLVVAAVRGGETAVHGAGSAGGGGTVPDGRTLFQIGSVTKVFTTLALAAAVTRGELALDTPVDASFPELSSPLPRPAITTAHLATHSSGLPRLPPGVLLRGLRQRSDPYRGLSPEDLVAGYGRCRSGARPGRRFRYSNFGVALLGQALARRAGTSWERLVADEVTGPLGLRDTVADVRPDQQDRRATGHSARRRPVPDWTLDAVAPAGGLWSTADDVLTFLRAHLEPGDGALPDALRLVQQPRFRANRWLQVCLGWMLTPLRGTEHSVLWHNGGTGGFFSFAGFQPQLGVGVVVLSNTARSVDRAGMELMTALVTGAGVPSS</sequence>
<reference evidence="2 3" key="2">
    <citation type="submission" date="2020-08" db="EMBL/GenBank/DDBJ databases">
        <authorList>
            <person name="Partida-Martinez L."/>
            <person name="Huntemann M."/>
            <person name="Clum A."/>
            <person name="Wang J."/>
            <person name="Palaniappan K."/>
            <person name="Ritter S."/>
            <person name="Chen I.-M."/>
            <person name="Stamatis D."/>
            <person name="Reddy T."/>
            <person name="O'Malley R."/>
            <person name="Daum C."/>
            <person name="Shapiro N."/>
            <person name="Ivanova N."/>
            <person name="Kyrpides N."/>
            <person name="Woyke T."/>
        </authorList>
    </citation>
    <scope>NUCLEOTIDE SEQUENCE [LARGE SCALE GENOMIC DNA]</scope>
    <source>
        <strain evidence="2 3">AS2.23</strain>
    </source>
</reference>
<dbReference type="AlphaFoldDB" id="A0A7W4TK24"/>
<protein>
    <submittedName>
        <fullName evidence="2">CubicO group peptidase (Beta-lactamase class C family)</fullName>
    </submittedName>
</protein>
<organism evidence="2 3">
    <name type="scientific">Kineococcus radiotolerans</name>
    <dbReference type="NCBI Taxonomy" id="131568"/>
    <lineage>
        <taxon>Bacteria</taxon>
        <taxon>Bacillati</taxon>
        <taxon>Actinomycetota</taxon>
        <taxon>Actinomycetes</taxon>
        <taxon>Kineosporiales</taxon>
        <taxon>Kineosporiaceae</taxon>
        <taxon>Kineococcus</taxon>
    </lineage>
</organism>